<evidence type="ECO:0008006" key="6">
    <source>
        <dbReference type="Google" id="ProtNLM"/>
    </source>
</evidence>
<dbReference type="GO" id="GO:1902209">
    <property type="term" value="P:negative regulation of bacterial-type flagellum assembly"/>
    <property type="evidence" value="ECO:0007669"/>
    <property type="project" value="InterPro"/>
</dbReference>
<evidence type="ECO:0000313" key="4">
    <source>
        <dbReference type="EMBL" id="MBI6630926.1"/>
    </source>
</evidence>
<keyword evidence="2" id="KW-1005">Bacterial flagellum biogenesis</keyword>
<dbReference type="Pfam" id="PF07378">
    <property type="entry name" value="FlbT"/>
    <property type="match status" value="1"/>
</dbReference>
<reference evidence="4" key="1">
    <citation type="submission" date="2020-12" db="EMBL/GenBank/DDBJ databases">
        <title>Pontibaca salina gen. nov., sp. nov., isolated from marine sediment.</title>
        <authorList>
            <person name="Bo J."/>
            <person name="Wang S."/>
            <person name="Song X."/>
            <person name="Du Z."/>
        </authorList>
    </citation>
    <scope>NUCLEOTIDE SEQUENCE</scope>
    <source>
        <strain evidence="4">S1109L</strain>
    </source>
</reference>
<dbReference type="Proteomes" id="UP000613255">
    <property type="component" value="Unassembled WGS sequence"/>
</dbReference>
<proteinExistence type="predicted"/>
<gene>
    <name evidence="4" type="ORF">JAO82_13665</name>
</gene>
<dbReference type="InterPro" id="IPR009967">
    <property type="entry name" value="Flagellum_FlbT"/>
</dbReference>
<dbReference type="GO" id="GO:0048027">
    <property type="term" value="F:mRNA 5'-UTR binding"/>
    <property type="evidence" value="ECO:0007669"/>
    <property type="project" value="InterPro"/>
</dbReference>
<dbReference type="GO" id="GO:0044781">
    <property type="term" value="P:bacterial-type flagellum organization"/>
    <property type="evidence" value="ECO:0007669"/>
    <property type="project" value="UniProtKB-KW"/>
</dbReference>
<name>A0A934M2T1_9RHOB</name>
<comment type="caution">
    <text evidence="4">The sequence shown here is derived from an EMBL/GenBank/DDBJ whole genome shotgun (WGS) entry which is preliminary data.</text>
</comment>
<dbReference type="AlphaFoldDB" id="A0A934M2T1"/>
<keyword evidence="1" id="KW-0678">Repressor</keyword>
<protein>
    <recommendedName>
        <fullName evidence="6">Flagellar biosynthesis repressor FlbT</fullName>
    </recommendedName>
</protein>
<evidence type="ECO:0000313" key="5">
    <source>
        <dbReference type="Proteomes" id="UP000613255"/>
    </source>
</evidence>
<accession>A0A934M2T1</accession>
<dbReference type="GO" id="GO:0006402">
    <property type="term" value="P:mRNA catabolic process"/>
    <property type="evidence" value="ECO:0007669"/>
    <property type="project" value="InterPro"/>
</dbReference>
<dbReference type="EMBL" id="JAEIJD010000017">
    <property type="protein sequence ID" value="MBI6630926.1"/>
    <property type="molecule type" value="Genomic_DNA"/>
</dbReference>
<organism evidence="4 5">
    <name type="scientific">Pontibaca salina</name>
    <dbReference type="NCBI Taxonomy" id="2795731"/>
    <lineage>
        <taxon>Bacteria</taxon>
        <taxon>Pseudomonadati</taxon>
        <taxon>Pseudomonadota</taxon>
        <taxon>Alphaproteobacteria</taxon>
        <taxon>Rhodobacterales</taxon>
        <taxon>Roseobacteraceae</taxon>
        <taxon>Pontibaca</taxon>
    </lineage>
</organism>
<dbReference type="RefSeq" id="WP_198686952.1">
    <property type="nucleotide sequence ID" value="NZ_JAEIJD010000017.1"/>
</dbReference>
<evidence type="ECO:0000256" key="2">
    <source>
        <dbReference type="ARBA" id="ARBA00022795"/>
    </source>
</evidence>
<sequence>MGLRLTLHANDRVIVNGSIIRNVNNSRIVIEIENHSDVLRGEEIITQSEATTPVRRLCYFIQVALASPADRDASLPKAYSALDEVSAALGGSQGENLEEARTALHTRNFYKALQCLRPVMAYEDRLLALAHLAE</sequence>
<evidence type="ECO:0000256" key="1">
    <source>
        <dbReference type="ARBA" id="ARBA00022491"/>
    </source>
</evidence>
<keyword evidence="3" id="KW-0694">RNA-binding</keyword>
<evidence type="ECO:0000256" key="3">
    <source>
        <dbReference type="ARBA" id="ARBA00022884"/>
    </source>
</evidence>
<keyword evidence="5" id="KW-1185">Reference proteome</keyword>